<comment type="caution">
    <text evidence="2">The sequence shown here is derived from an EMBL/GenBank/DDBJ whole genome shotgun (WGS) entry which is preliminary data.</text>
</comment>
<sequence>MSATIKKILTIVLALFSVSIYARTTSDAIIYEPVKVKAFVLDSKTAEPIPYASVYLIPKGDTTVTDFTISDANGKAVMDNVTPGQYELNAEHIGYFTFKKVFEISSAPGWDLDLGTIGLEENMEQIDAASITVAGHPIMIQNDTIYYSASSYTVGENAMLEDLLKKMPGMTVESDGSVSVNGEKVSRITVGGRTFFFDDPSVALKNMPAKIVERIKVSKQESKEEQMLGISTGIGKETVMDVEIKEEYKKGWFGNARLGGGAILTGKNDNPLTEDNKGLYEGNAMLSGYGEKDQVVLIANAFNDAKGSSGQASSAIPEDDFTGLEGILTAVQAGANYNTGRINHFETTVSAIYKHRVKDDRKRFSRTSFTDGADDFLTDGGSDAVGKEDLLSVAFEASKQDGKLLVEIQPRFNFRKSSVSSSNFSTTSNIASGSQLNSLSATSFSDNGQFFSNGYIGVTGKDLGKTGRRAGFSFNYSGGLSDGNENDNSLQNLDYEDSKNFLNLDGKIFYYEPLGRRWGMQATFGSIHNSGIADRDAFDMHGTRNDFYTSFSSRKFNEEHATVLMQYSNDTSTVQFGVRASTRNDMTHAVYLDRTTVAGRNVWKWDVSPVVTYSHYMDGSNFSLQYSGGASPVSSRMMIPSPDITDPMRIMVGNIYLKSGFKNNLMAYYDYINYSTYTFLTAYVQGDLERNGIVYASWFDINGTRYAVPVNSGKPNISVTAYALLNQPFGREKNFTFSFAGQFGMNRGYSYQAEARMPGIDLVNFDYQSFMGDFWGNAGGDRFYSGVSGFKESLTRTYDWGADVRFKYNNSWFNGTVFTSAMNSISRYSLDKTANMNIWTFNSGTDLLFTFGKGWEIGNKLSYVFYRGFSDGFGTPELRWDMNFSKTVKSVTFALKLADILNQTKNLTRTVSAEFVEDRYSNVLGRTLLLSLSFNFGKINQNKTAAVSKGMKEFEY</sequence>
<keyword evidence="2" id="KW-0645">Protease</keyword>
<feature type="chain" id="PRO_5039328458" evidence="1">
    <location>
        <begin position="23"/>
        <end position="956"/>
    </location>
</feature>
<keyword evidence="2" id="KW-0121">Carboxypeptidase</keyword>
<feature type="signal peptide" evidence="1">
    <location>
        <begin position="1"/>
        <end position="22"/>
    </location>
</feature>
<evidence type="ECO:0000313" key="2">
    <source>
        <dbReference type="EMBL" id="MBO8486351.1"/>
    </source>
</evidence>
<dbReference type="EMBL" id="JADILX010000121">
    <property type="protein sequence ID" value="MBO8486351.1"/>
    <property type="molecule type" value="Genomic_DNA"/>
</dbReference>
<gene>
    <name evidence="2" type="ORF">IAB78_08015</name>
</gene>
<dbReference type="AlphaFoldDB" id="A0A9D9NSJ1"/>
<keyword evidence="1" id="KW-0732">Signal</keyword>
<dbReference type="Proteomes" id="UP000823750">
    <property type="component" value="Unassembled WGS sequence"/>
</dbReference>
<reference evidence="2" key="1">
    <citation type="submission" date="2020-10" db="EMBL/GenBank/DDBJ databases">
        <authorList>
            <person name="Gilroy R."/>
        </authorList>
    </citation>
    <scope>NUCLEOTIDE SEQUENCE</scope>
    <source>
        <strain evidence="2">B2-16538</strain>
    </source>
</reference>
<dbReference type="Pfam" id="PF13620">
    <property type="entry name" value="CarboxypepD_reg"/>
    <property type="match status" value="1"/>
</dbReference>
<organism evidence="2 3">
    <name type="scientific">Candidatus Cryptobacteroides excrementavium</name>
    <dbReference type="NCBI Taxonomy" id="2840759"/>
    <lineage>
        <taxon>Bacteria</taxon>
        <taxon>Pseudomonadati</taxon>
        <taxon>Bacteroidota</taxon>
        <taxon>Bacteroidia</taxon>
        <taxon>Bacteroidales</taxon>
        <taxon>Candidatus Cryptobacteroides</taxon>
    </lineage>
</organism>
<dbReference type="Gene3D" id="2.60.40.1120">
    <property type="entry name" value="Carboxypeptidase-like, regulatory domain"/>
    <property type="match status" value="1"/>
</dbReference>
<dbReference type="SUPFAM" id="SSF49478">
    <property type="entry name" value="Cna protein B-type domain"/>
    <property type="match status" value="1"/>
</dbReference>
<accession>A0A9D9NSJ1</accession>
<keyword evidence="2" id="KW-0378">Hydrolase</keyword>
<dbReference type="GO" id="GO:0004180">
    <property type="term" value="F:carboxypeptidase activity"/>
    <property type="evidence" value="ECO:0007669"/>
    <property type="project" value="UniProtKB-KW"/>
</dbReference>
<evidence type="ECO:0000256" key="1">
    <source>
        <dbReference type="SAM" id="SignalP"/>
    </source>
</evidence>
<evidence type="ECO:0000313" key="3">
    <source>
        <dbReference type="Proteomes" id="UP000823750"/>
    </source>
</evidence>
<protein>
    <submittedName>
        <fullName evidence="2">Carboxypeptidase regulatory-like domain-containing protein</fullName>
    </submittedName>
</protein>
<reference evidence="2" key="2">
    <citation type="journal article" date="2021" name="PeerJ">
        <title>Extensive microbial diversity within the chicken gut microbiome revealed by metagenomics and culture.</title>
        <authorList>
            <person name="Gilroy R."/>
            <person name="Ravi A."/>
            <person name="Getino M."/>
            <person name="Pursley I."/>
            <person name="Horton D.L."/>
            <person name="Alikhan N.F."/>
            <person name="Baker D."/>
            <person name="Gharbi K."/>
            <person name="Hall N."/>
            <person name="Watson M."/>
            <person name="Adriaenssens E.M."/>
            <person name="Foster-Nyarko E."/>
            <person name="Jarju S."/>
            <person name="Secka A."/>
            <person name="Antonio M."/>
            <person name="Oren A."/>
            <person name="Chaudhuri R.R."/>
            <person name="La Ragione R."/>
            <person name="Hildebrand F."/>
            <person name="Pallen M.J."/>
        </authorList>
    </citation>
    <scope>NUCLEOTIDE SEQUENCE</scope>
    <source>
        <strain evidence="2">B2-16538</strain>
    </source>
</reference>
<name>A0A9D9NSJ1_9BACT</name>
<proteinExistence type="predicted"/>